<dbReference type="PANTHER" id="PTHR36917">
    <property type="entry name" value="INTRACELLULAR SEPTATION PROTEIN A-RELATED"/>
    <property type="match status" value="1"/>
</dbReference>
<keyword evidence="4 5" id="KW-0472">Membrane</keyword>
<keyword evidence="7" id="KW-1185">Reference proteome</keyword>
<dbReference type="PANTHER" id="PTHR36917:SF1">
    <property type="entry name" value="INNER MEMBRANE-SPANNING PROTEIN YCIB"/>
    <property type="match status" value="1"/>
</dbReference>
<evidence type="ECO:0000313" key="6">
    <source>
        <dbReference type="EMBL" id="EIJ33175.1"/>
    </source>
</evidence>
<accession>A0A656HDR1</accession>
<dbReference type="Pfam" id="PF04279">
    <property type="entry name" value="IspA"/>
    <property type="match status" value="1"/>
</dbReference>
<evidence type="ECO:0000256" key="3">
    <source>
        <dbReference type="ARBA" id="ARBA00022989"/>
    </source>
</evidence>
<evidence type="ECO:0000256" key="4">
    <source>
        <dbReference type="ARBA" id="ARBA00023136"/>
    </source>
</evidence>
<keyword evidence="1 5" id="KW-1003">Cell membrane</keyword>
<dbReference type="GO" id="GO:0005886">
    <property type="term" value="C:plasma membrane"/>
    <property type="evidence" value="ECO:0007669"/>
    <property type="project" value="UniProtKB-SubCell"/>
</dbReference>
<name>A0A656HDR1_THINJ</name>
<feature type="transmembrane region" description="Helical" evidence="5">
    <location>
        <begin position="106"/>
        <end position="127"/>
    </location>
</feature>
<gene>
    <name evidence="5" type="primary">yciB</name>
    <name evidence="6" type="ORF">Thini_0537</name>
</gene>
<dbReference type="EMBL" id="JH651384">
    <property type="protein sequence ID" value="EIJ33175.1"/>
    <property type="molecule type" value="Genomic_DNA"/>
</dbReference>
<evidence type="ECO:0000256" key="2">
    <source>
        <dbReference type="ARBA" id="ARBA00022692"/>
    </source>
</evidence>
<feature type="transmembrane region" description="Helical" evidence="5">
    <location>
        <begin position="148"/>
        <end position="166"/>
    </location>
</feature>
<sequence>MKFLFDFFPVLLFFLVYKFFGDLPASWIEAANRLPLMSLNQNESKDAILLATLVIILATIVQNALYFIMHKRFERMHLITLGILLVFGTLTLFLKDPVFIKWKVSIINWGFALAFVVSQYIGARKTLAERMMSSAIQVPTNIWQQANMMWAAFFAFVGILNLIIAYNFSEEVWVDFKLFGVLGLTFAFIIAQVFYLQKHAVETN</sequence>
<proteinExistence type="inferred from homology"/>
<evidence type="ECO:0000313" key="7">
    <source>
        <dbReference type="Proteomes" id="UP000005317"/>
    </source>
</evidence>
<comment type="function">
    <text evidence="5">Plays a role in cell envelope biogenesis, maintenance of cell envelope integrity and membrane homeostasis.</text>
</comment>
<dbReference type="InterPro" id="IPR006008">
    <property type="entry name" value="YciB"/>
</dbReference>
<comment type="similarity">
    <text evidence="5">Belongs to the YciB family.</text>
</comment>
<dbReference type="OrthoDB" id="9788219at2"/>
<protein>
    <recommendedName>
        <fullName evidence="5">Inner membrane-spanning protein YciB</fullName>
    </recommendedName>
</protein>
<dbReference type="AlphaFoldDB" id="A0A656HDR1"/>
<dbReference type="Proteomes" id="UP000005317">
    <property type="component" value="Unassembled WGS sequence"/>
</dbReference>
<feature type="transmembrane region" description="Helical" evidence="5">
    <location>
        <begin position="76"/>
        <end position="94"/>
    </location>
</feature>
<evidence type="ECO:0000256" key="5">
    <source>
        <dbReference type="HAMAP-Rule" id="MF_00189"/>
    </source>
</evidence>
<dbReference type="NCBIfam" id="NF001325">
    <property type="entry name" value="PRK00259.1-3"/>
    <property type="match status" value="1"/>
</dbReference>
<dbReference type="HAMAP" id="MF_00189">
    <property type="entry name" value="YciB"/>
    <property type="match status" value="1"/>
</dbReference>
<keyword evidence="5" id="KW-0997">Cell inner membrane</keyword>
<feature type="transmembrane region" description="Helical" evidence="5">
    <location>
        <begin position="7"/>
        <end position="28"/>
    </location>
</feature>
<feature type="transmembrane region" description="Helical" evidence="5">
    <location>
        <begin position="48"/>
        <end position="69"/>
    </location>
</feature>
<organism evidence="6 7">
    <name type="scientific">Thiothrix nivea (strain ATCC 35100 / DSM 5205 / JP2)</name>
    <dbReference type="NCBI Taxonomy" id="870187"/>
    <lineage>
        <taxon>Bacteria</taxon>
        <taxon>Pseudomonadati</taxon>
        <taxon>Pseudomonadota</taxon>
        <taxon>Gammaproteobacteria</taxon>
        <taxon>Thiotrichales</taxon>
        <taxon>Thiotrichaceae</taxon>
        <taxon>Thiothrix</taxon>
    </lineage>
</organism>
<feature type="transmembrane region" description="Helical" evidence="5">
    <location>
        <begin position="178"/>
        <end position="196"/>
    </location>
</feature>
<evidence type="ECO:0000256" key="1">
    <source>
        <dbReference type="ARBA" id="ARBA00022475"/>
    </source>
</evidence>
<keyword evidence="3 5" id="KW-1133">Transmembrane helix</keyword>
<comment type="subcellular location">
    <subcellularLocation>
        <location evidence="5">Cell inner membrane</location>
        <topology evidence="5">Multi-pass membrane protein</topology>
    </subcellularLocation>
</comment>
<dbReference type="RefSeq" id="WP_002707129.1">
    <property type="nucleotide sequence ID" value="NZ_JH651384.1"/>
</dbReference>
<keyword evidence="2 5" id="KW-0812">Transmembrane</keyword>
<reference evidence="7" key="1">
    <citation type="journal article" date="2011" name="Stand. Genomic Sci.">
        <title>Genome sequence of the filamentous, gliding Thiothrix nivea neotype strain (JP2(T)).</title>
        <authorList>
            <person name="Lapidus A."/>
            <person name="Nolan M."/>
            <person name="Lucas S."/>
            <person name="Glavina Del Rio T."/>
            <person name="Tice H."/>
            <person name="Cheng J.F."/>
            <person name="Tapia R."/>
            <person name="Han C."/>
            <person name="Goodwin L."/>
            <person name="Pitluck S."/>
            <person name="Liolios K."/>
            <person name="Pagani I."/>
            <person name="Ivanova N."/>
            <person name="Huntemann M."/>
            <person name="Mavromatis K."/>
            <person name="Mikhailova N."/>
            <person name="Pati A."/>
            <person name="Chen A."/>
            <person name="Palaniappan K."/>
            <person name="Land M."/>
            <person name="Brambilla E.M."/>
            <person name="Rohde M."/>
            <person name="Abt B."/>
            <person name="Verbarg S."/>
            <person name="Goker M."/>
            <person name="Bristow J."/>
            <person name="Eisen J.A."/>
            <person name="Markowitz V."/>
            <person name="Hugenholtz P."/>
            <person name="Kyrpides N.C."/>
            <person name="Klenk H.P."/>
            <person name="Woyke T."/>
        </authorList>
    </citation>
    <scope>NUCLEOTIDE SEQUENCE [LARGE SCALE GENOMIC DNA]</scope>
    <source>
        <strain evidence="7">ATCC 35100 / DSM 5205 / JP2</strain>
    </source>
</reference>